<gene>
    <name evidence="3" type="ORF">SU32_11970</name>
</gene>
<accession>A0A0N0E735</accession>
<dbReference type="PRINTS" id="PR00081">
    <property type="entry name" value="GDHRDH"/>
</dbReference>
<dbReference type="SUPFAM" id="SSF51735">
    <property type="entry name" value="NAD(P)-binding Rossmann-fold domains"/>
    <property type="match status" value="1"/>
</dbReference>
<reference evidence="3 4" key="1">
    <citation type="submission" date="2015-01" db="EMBL/GenBank/DDBJ databases">
        <title>Ahrensia donghaiensis sp. nov., a novel dimethylsulphoniopropionate-cleavage bacterium isolated from seawater and emended descriptions of the genus Ahrensia and Ahrensia kielensis.</title>
        <authorList>
            <person name="Liu J."/>
        </authorList>
    </citation>
    <scope>NUCLEOTIDE SEQUENCE [LARGE SCALE GENOMIC DNA]</scope>
    <source>
        <strain evidence="3 4">LZD062</strain>
    </source>
</reference>
<sequence length="229" mass="24334">MKTFLITGASSGIGAATARRARNAGYRVVLAARSKAKLEELAKELGGPEYALPVACDVTQDGDQEELINIAVETFGSIDVVFANAGFGATGAGTAGGDPENWKDMILTNIYGCIMTCRAALDEIKKSKGHFILTSSVAGRVSLKGSVYGATKWAVTGYGRNLHEEVKDDGIRVTLIEPGKVDTPFFDEGATEALHAEDIAQAVMYAVSQPDHVNVSEIMVMPNYAKQDD</sequence>
<comment type="caution">
    <text evidence="3">The sequence shown here is derived from an EMBL/GenBank/DDBJ whole genome shotgun (WGS) entry which is preliminary data.</text>
</comment>
<dbReference type="PANTHER" id="PTHR42901">
    <property type="entry name" value="ALCOHOL DEHYDROGENASE"/>
    <property type="match status" value="1"/>
</dbReference>
<dbReference type="PROSITE" id="PS00061">
    <property type="entry name" value="ADH_SHORT"/>
    <property type="match status" value="1"/>
</dbReference>
<dbReference type="Proteomes" id="UP000038011">
    <property type="component" value="Unassembled WGS sequence"/>
</dbReference>
<dbReference type="GO" id="GO:0016616">
    <property type="term" value="F:oxidoreductase activity, acting on the CH-OH group of donors, NAD or NADP as acceptor"/>
    <property type="evidence" value="ECO:0007669"/>
    <property type="project" value="UniProtKB-ARBA"/>
</dbReference>
<dbReference type="OrthoDB" id="9810935at2"/>
<evidence type="ECO:0000256" key="1">
    <source>
        <dbReference type="ARBA" id="ARBA00006484"/>
    </source>
</evidence>
<dbReference type="EMBL" id="JXMU01000017">
    <property type="protein sequence ID" value="KPB00728.1"/>
    <property type="molecule type" value="Genomic_DNA"/>
</dbReference>
<proteinExistence type="inferred from homology"/>
<protein>
    <submittedName>
        <fullName evidence="3">Short-chain dehydrogenase</fullName>
    </submittedName>
</protein>
<dbReference type="InterPro" id="IPR036291">
    <property type="entry name" value="NAD(P)-bd_dom_sf"/>
</dbReference>
<keyword evidence="4" id="KW-1185">Reference proteome</keyword>
<dbReference type="AlphaFoldDB" id="A0A0N0E735"/>
<dbReference type="STRING" id="1514904.SU32_11970"/>
<dbReference type="InterPro" id="IPR020904">
    <property type="entry name" value="Sc_DH/Rdtase_CS"/>
</dbReference>
<comment type="similarity">
    <text evidence="1">Belongs to the short-chain dehydrogenases/reductases (SDR) family.</text>
</comment>
<dbReference type="InterPro" id="IPR002347">
    <property type="entry name" value="SDR_fam"/>
</dbReference>
<dbReference type="PATRIC" id="fig|1514904.3.peg.1237"/>
<dbReference type="Gene3D" id="3.40.50.720">
    <property type="entry name" value="NAD(P)-binding Rossmann-like Domain"/>
    <property type="match status" value="1"/>
</dbReference>
<dbReference type="Pfam" id="PF00106">
    <property type="entry name" value="adh_short"/>
    <property type="match status" value="1"/>
</dbReference>
<name>A0A0N0E735_9HYPH</name>
<evidence type="ECO:0000313" key="3">
    <source>
        <dbReference type="EMBL" id="KPB00728.1"/>
    </source>
</evidence>
<evidence type="ECO:0000313" key="4">
    <source>
        <dbReference type="Proteomes" id="UP000038011"/>
    </source>
</evidence>
<dbReference type="RefSeq" id="WP_053999609.1">
    <property type="nucleotide sequence ID" value="NZ_JXMU01000017.1"/>
</dbReference>
<dbReference type="FunFam" id="3.40.50.720:FF:000047">
    <property type="entry name" value="NADP-dependent L-serine/L-allo-threonine dehydrogenase"/>
    <property type="match status" value="1"/>
</dbReference>
<dbReference type="PANTHER" id="PTHR42901:SF1">
    <property type="entry name" value="ALCOHOL DEHYDROGENASE"/>
    <property type="match status" value="1"/>
</dbReference>
<organism evidence="3 4">
    <name type="scientific">Ahrensia marina</name>
    <dbReference type="NCBI Taxonomy" id="1514904"/>
    <lineage>
        <taxon>Bacteria</taxon>
        <taxon>Pseudomonadati</taxon>
        <taxon>Pseudomonadota</taxon>
        <taxon>Alphaproteobacteria</taxon>
        <taxon>Hyphomicrobiales</taxon>
        <taxon>Ahrensiaceae</taxon>
        <taxon>Ahrensia</taxon>
    </lineage>
</organism>
<evidence type="ECO:0000256" key="2">
    <source>
        <dbReference type="ARBA" id="ARBA00023002"/>
    </source>
</evidence>
<keyword evidence="2" id="KW-0560">Oxidoreductase</keyword>